<feature type="domain" description="L,D-TPase catalytic" evidence="9">
    <location>
        <begin position="173"/>
        <end position="284"/>
    </location>
</feature>
<evidence type="ECO:0000259" key="9">
    <source>
        <dbReference type="PROSITE" id="PS52029"/>
    </source>
</evidence>
<reference evidence="10 11" key="1">
    <citation type="submission" date="2018-01" db="EMBL/GenBank/DDBJ databases">
        <title>Draft genome sequence of Salinispora sp. 13K206.</title>
        <authorList>
            <person name="Sahin N."/>
            <person name="Saygin H."/>
            <person name="Ay H."/>
        </authorList>
    </citation>
    <scope>NUCLEOTIDE SEQUENCE [LARGE SCALE GENOMIC DNA]</scope>
    <source>
        <strain evidence="10 11">13K206</strain>
    </source>
</reference>
<evidence type="ECO:0000256" key="3">
    <source>
        <dbReference type="ARBA" id="ARBA00022960"/>
    </source>
</evidence>
<evidence type="ECO:0000256" key="1">
    <source>
        <dbReference type="ARBA" id="ARBA00004752"/>
    </source>
</evidence>
<dbReference type="PROSITE" id="PS52029">
    <property type="entry name" value="LD_TPASE"/>
    <property type="match status" value="1"/>
</dbReference>
<feature type="active site" description="Nucleophile" evidence="6">
    <location>
        <position position="260"/>
    </location>
</feature>
<keyword evidence="2" id="KW-0808">Transferase</keyword>
<dbReference type="GO" id="GO:0016740">
    <property type="term" value="F:transferase activity"/>
    <property type="evidence" value="ECO:0007669"/>
    <property type="project" value="UniProtKB-KW"/>
</dbReference>
<dbReference type="AlphaFoldDB" id="A0A2W2DZZ9"/>
<evidence type="ECO:0000256" key="5">
    <source>
        <dbReference type="ARBA" id="ARBA00023316"/>
    </source>
</evidence>
<organism evidence="10 11">
    <name type="scientific">Micromonospora deserti</name>
    <dbReference type="NCBI Taxonomy" id="2070366"/>
    <lineage>
        <taxon>Bacteria</taxon>
        <taxon>Bacillati</taxon>
        <taxon>Actinomycetota</taxon>
        <taxon>Actinomycetes</taxon>
        <taxon>Micromonosporales</taxon>
        <taxon>Micromonosporaceae</taxon>
        <taxon>Micromonospora</taxon>
    </lineage>
</organism>
<dbReference type="GO" id="GO:0071972">
    <property type="term" value="F:peptidoglycan L,D-transpeptidase activity"/>
    <property type="evidence" value="ECO:0007669"/>
    <property type="project" value="TreeGrafter"/>
</dbReference>
<evidence type="ECO:0000256" key="6">
    <source>
        <dbReference type="PROSITE-ProRule" id="PRU01373"/>
    </source>
</evidence>
<feature type="active site" description="Proton donor/acceptor" evidence="6">
    <location>
        <position position="244"/>
    </location>
</feature>
<dbReference type="Gene3D" id="2.40.440.10">
    <property type="entry name" value="L,D-transpeptidase catalytic domain-like"/>
    <property type="match status" value="1"/>
</dbReference>
<evidence type="ECO:0000256" key="7">
    <source>
        <dbReference type="SAM" id="MobiDB-lite"/>
    </source>
</evidence>
<dbReference type="PANTHER" id="PTHR30582">
    <property type="entry name" value="L,D-TRANSPEPTIDASE"/>
    <property type="match status" value="1"/>
</dbReference>
<evidence type="ECO:0000256" key="2">
    <source>
        <dbReference type="ARBA" id="ARBA00022679"/>
    </source>
</evidence>
<evidence type="ECO:0000256" key="4">
    <source>
        <dbReference type="ARBA" id="ARBA00022984"/>
    </source>
</evidence>
<keyword evidence="5 6" id="KW-0961">Cell wall biogenesis/degradation</keyword>
<accession>A0A2W2DZZ9</accession>
<protein>
    <recommendedName>
        <fullName evidence="9">L,D-TPase catalytic domain-containing protein</fullName>
    </recommendedName>
</protein>
<keyword evidence="4 6" id="KW-0573">Peptidoglycan synthesis</keyword>
<dbReference type="InterPro" id="IPR005490">
    <property type="entry name" value="LD_TPept_cat_dom"/>
</dbReference>
<dbReference type="OrthoDB" id="8887048at2"/>
<dbReference type="GO" id="GO:0008360">
    <property type="term" value="P:regulation of cell shape"/>
    <property type="evidence" value="ECO:0007669"/>
    <property type="project" value="UniProtKB-UniRule"/>
</dbReference>
<dbReference type="InterPro" id="IPR050979">
    <property type="entry name" value="LD-transpeptidase"/>
</dbReference>
<keyword evidence="3 6" id="KW-0133">Cell shape</keyword>
<keyword evidence="8" id="KW-0732">Signal</keyword>
<dbReference type="EMBL" id="POUB01000003">
    <property type="protein sequence ID" value="PZG02827.1"/>
    <property type="molecule type" value="Genomic_DNA"/>
</dbReference>
<dbReference type="Proteomes" id="UP000248749">
    <property type="component" value="Unassembled WGS sequence"/>
</dbReference>
<dbReference type="GO" id="GO:0018104">
    <property type="term" value="P:peptidoglycan-protein cross-linking"/>
    <property type="evidence" value="ECO:0007669"/>
    <property type="project" value="TreeGrafter"/>
</dbReference>
<feature type="region of interest" description="Disordered" evidence="7">
    <location>
        <begin position="34"/>
        <end position="102"/>
    </location>
</feature>
<dbReference type="GO" id="GO:0005576">
    <property type="term" value="C:extracellular region"/>
    <property type="evidence" value="ECO:0007669"/>
    <property type="project" value="TreeGrafter"/>
</dbReference>
<feature type="signal peptide" evidence="8">
    <location>
        <begin position="1"/>
        <end position="25"/>
    </location>
</feature>
<dbReference type="UniPathway" id="UPA00219"/>
<evidence type="ECO:0000313" key="10">
    <source>
        <dbReference type="EMBL" id="PZG02827.1"/>
    </source>
</evidence>
<dbReference type="SUPFAM" id="SSF47090">
    <property type="entry name" value="PGBD-like"/>
    <property type="match status" value="1"/>
</dbReference>
<keyword evidence="11" id="KW-1185">Reference proteome</keyword>
<name>A0A2W2DZZ9_9ACTN</name>
<comment type="caution">
    <text evidence="10">The sequence shown here is derived from an EMBL/GenBank/DDBJ whole genome shotgun (WGS) entry which is preliminary data.</text>
</comment>
<dbReference type="InterPro" id="IPR036365">
    <property type="entry name" value="PGBD-like_sf"/>
</dbReference>
<evidence type="ECO:0000313" key="11">
    <source>
        <dbReference type="Proteomes" id="UP000248749"/>
    </source>
</evidence>
<dbReference type="Pfam" id="PF03734">
    <property type="entry name" value="YkuD"/>
    <property type="match status" value="1"/>
</dbReference>
<dbReference type="GO" id="GO:0071555">
    <property type="term" value="P:cell wall organization"/>
    <property type="evidence" value="ECO:0007669"/>
    <property type="project" value="UniProtKB-UniRule"/>
</dbReference>
<comment type="pathway">
    <text evidence="1 6">Cell wall biogenesis; peptidoglycan biosynthesis.</text>
</comment>
<dbReference type="CDD" id="cd16913">
    <property type="entry name" value="YkuD_like"/>
    <property type="match status" value="1"/>
</dbReference>
<sequence length="290" mass="30851">MMHVRFGVRIVALALVTLVGAGACAFDRGADGGGGGGAVPVGAAEQVTGASGTPGPDQRVRPTGPPSTPAAKPTRSTLKPTRPAAKPSSSAPAAGCPQGERQREVEAYLARLGGFGTISVDGRQSAADCAAIKKFQKRYDIRPAHGRAGPTTYDVAKRLATTDTSRCGAGAGTTFCIDLTRQTTWVMRNGEVLVKPTVTRTGMPGYRTPAGTFTINYRNIKEWSDPYEVWLPYWQHFTRGMGFHETTTYLHNKAIGSHGCVNLLHADAVRYWKLGKVGSRVVLIGRRPGT</sequence>
<dbReference type="RefSeq" id="WP_111132177.1">
    <property type="nucleotide sequence ID" value="NZ_POUB01000003.1"/>
</dbReference>
<dbReference type="InterPro" id="IPR002477">
    <property type="entry name" value="Peptidoglycan-bd-like"/>
</dbReference>
<evidence type="ECO:0000256" key="8">
    <source>
        <dbReference type="SAM" id="SignalP"/>
    </source>
</evidence>
<proteinExistence type="predicted"/>
<gene>
    <name evidence="10" type="ORF">C1I99_00530</name>
</gene>
<dbReference type="InterPro" id="IPR038063">
    <property type="entry name" value="Transpep_catalytic_dom"/>
</dbReference>
<feature type="chain" id="PRO_5039429022" description="L,D-TPase catalytic domain-containing protein" evidence="8">
    <location>
        <begin position="26"/>
        <end position="290"/>
    </location>
</feature>
<dbReference type="Pfam" id="PF01471">
    <property type="entry name" value="PG_binding_1"/>
    <property type="match status" value="1"/>
</dbReference>
<dbReference type="PANTHER" id="PTHR30582:SF33">
    <property type="entry name" value="EXPORTED PROTEIN"/>
    <property type="match status" value="1"/>
</dbReference>
<dbReference type="PROSITE" id="PS51257">
    <property type="entry name" value="PROKAR_LIPOPROTEIN"/>
    <property type="match status" value="1"/>
</dbReference>
<dbReference type="SUPFAM" id="SSF141523">
    <property type="entry name" value="L,D-transpeptidase catalytic domain-like"/>
    <property type="match status" value="1"/>
</dbReference>
<feature type="compositionally biased region" description="Low complexity" evidence="7">
    <location>
        <begin position="83"/>
        <end position="94"/>
    </location>
</feature>